<evidence type="ECO:0000313" key="3">
    <source>
        <dbReference type="Proteomes" id="UP000433181"/>
    </source>
</evidence>
<name>A0A6I2UC29_9FIRM</name>
<dbReference type="SUPFAM" id="SSF52540">
    <property type="entry name" value="P-loop containing nucleoside triphosphate hydrolases"/>
    <property type="match status" value="1"/>
</dbReference>
<evidence type="ECO:0000256" key="1">
    <source>
        <dbReference type="SAM" id="MobiDB-lite"/>
    </source>
</evidence>
<feature type="region of interest" description="Disordered" evidence="1">
    <location>
        <begin position="560"/>
        <end position="630"/>
    </location>
</feature>
<keyword evidence="3" id="KW-1185">Reference proteome</keyword>
<dbReference type="InterPro" id="IPR000212">
    <property type="entry name" value="DNA_helicase_UvrD/REP"/>
</dbReference>
<feature type="compositionally biased region" description="Basic and acidic residues" evidence="1">
    <location>
        <begin position="560"/>
        <end position="579"/>
    </location>
</feature>
<dbReference type="InterPro" id="IPR027417">
    <property type="entry name" value="P-loop_NTPase"/>
</dbReference>
<dbReference type="GO" id="GO:0003677">
    <property type="term" value="F:DNA binding"/>
    <property type="evidence" value="ECO:0007669"/>
    <property type="project" value="InterPro"/>
</dbReference>
<feature type="compositionally biased region" description="Basic and acidic residues" evidence="1">
    <location>
        <begin position="10"/>
        <end position="21"/>
    </location>
</feature>
<comment type="caution">
    <text evidence="2">The sequence shown here is derived from an EMBL/GenBank/DDBJ whole genome shotgun (WGS) entry which is preliminary data.</text>
</comment>
<protein>
    <submittedName>
        <fullName evidence="2">Uncharacterized protein</fullName>
    </submittedName>
</protein>
<sequence length="1479" mass="168656">MGKKSSSLLDAKKIRAKLASDRHRKQRRKHGSLDSLAGLDNMFQCIGRNAGRQREMKQQREIAQQREMERQGDMEGQSGIVRQQADLKPGCSIYQPAHKEMAAAGKEQEDSFRASLLSCLRGIDFKPLPQEYSMTYCLCRGEARVAVFHDKHDVQLVGRILKKQSKQDEKWSVAVLEADAFWQEGQWRVSLLYDMTQAAGIMVAAIWDTAYQANISDILAKAYRRRYRLVEGKSIESIRDGRHRLYEQAIFTSDAWEFLEYARLQGLDFYDLLYKHLAACWSFAGSVSIRKLVASFADKYRLPAAYREFCTEIFRICRNQLEGELDYGKHIPPAGIPGETRRQFIRIYLKLGCSCEECMEKMLAVAAGNMRTNSYAAPKYEMGDEAASIAYSWLCVLGDAPEYTRQNLFLACSALNILQEYALQHPEGREFKWDMAWREFCCCSMREKLYSLADYFGRFQGNLYLEIGEFAFYFRCNPVQEYASGFSGFADGKIAAGASPVPVFYEALELKCMLDGGSSRWRSDNKQVSAMLEVNELAGLFAPQNQQEGQADEGRYVDAAEERAGESAHEPAGDDEKSLNGEPLEIDTMPENGCEGGEATATGENGGDVAGCDGDEDQAMTDREASTVSQVSATGAASTARLVNAAGLFRGIQFDKNIFRNISSEQQQRFQKTFGDRLKKLERILKGGRRAAGNDFKLVRGCKGRKVLKRRVGSNRLSMVFKDGILTLLKLSSHDRQMVDIRKIKGRSVGYVYYELEDFLQQLAEWQPKNQGRQSFGEYMASPRHFVYDSDQQSIIESGERAENISVIGNAGAGKSVVGLKWLNDQLQKPDCSCLYLTMSENLVYTLDYEFRKGQDGKVIQSEAEISTTFDFLRRYLKAFYPAVPERSLLNSSQSLAVFRQFWEQEVDWRQFWHGKDVSRQYQNNETTLLAVWREIHGIIKGAVPLGLAYESMAEIGDYLPEEQYRELLRREKKDSVGSVLWVNTVYKTYEHYQRYLHRHKLLDDNDIARMLIRARETYSSRGRCKLLPEYSAVFLDECQDLTQMELLAIFHLLQKSMTKRMASDRCQMVQPTYFNEGWMRTASNDYDRFLGKDIDLYGCKARFLHYNYRSSKSIIDFQNYIIQYFMESDIMTLKQNEMAEIKVPPLTPAGVMPVWIKPGAENRRLLLDELCSKLDASVLQTIFAFDNSVGKADFPDADTAAVTDVISCKGMEYPSVLLYNLLTETRFDPVLAWKYFYVGATRGNRCIIIYEEAAADGSRIYDFLNMAAELGLIECCDNLLDTAPDGQQTWLGYLYQCVTESIVESNLETAEHALNFGQYELAYNIYAKDGKEPDMIAYCQGKAREMKKNFLGAIESYASIGRSWSNKGRNRQNSVETLLKQPELEGADFLAAYVLSERYAVSREGQQENWLLAAQQAWEYKFGSLNRKAFYEALTDAVEMYPFMEEYISGWSRQMLGFFQRSAAAISTTLDRCNEQVN</sequence>
<dbReference type="PANTHER" id="PTHR11070">
    <property type="entry name" value="UVRD / RECB / PCRA DNA HELICASE FAMILY MEMBER"/>
    <property type="match status" value="1"/>
</dbReference>
<reference evidence="2 3" key="1">
    <citation type="submission" date="2019-08" db="EMBL/GenBank/DDBJ databases">
        <title>In-depth cultivation of the pig gut microbiome towards novel bacterial diversity and tailored functional studies.</title>
        <authorList>
            <person name="Wylensek D."/>
            <person name="Hitch T.C.A."/>
            <person name="Clavel T."/>
        </authorList>
    </citation>
    <scope>NUCLEOTIDE SEQUENCE [LARGE SCALE GENOMIC DNA]</scope>
    <source>
        <strain evidence="2 3">WCA-693-APC-5D-A</strain>
    </source>
</reference>
<dbReference type="Proteomes" id="UP000433181">
    <property type="component" value="Unassembled WGS sequence"/>
</dbReference>
<dbReference type="Gene3D" id="3.40.50.300">
    <property type="entry name" value="P-loop containing nucleotide triphosphate hydrolases"/>
    <property type="match status" value="1"/>
</dbReference>
<dbReference type="EMBL" id="VUNR01000006">
    <property type="protein sequence ID" value="MSU08297.1"/>
    <property type="molecule type" value="Genomic_DNA"/>
</dbReference>
<feature type="region of interest" description="Disordered" evidence="1">
    <location>
        <begin position="1"/>
        <end position="33"/>
    </location>
</feature>
<organism evidence="2 3">
    <name type="scientific">Anaerovibrio slackiae</name>
    <dbReference type="NCBI Taxonomy" id="2652309"/>
    <lineage>
        <taxon>Bacteria</taxon>
        <taxon>Bacillati</taxon>
        <taxon>Bacillota</taxon>
        <taxon>Negativicutes</taxon>
        <taxon>Selenomonadales</taxon>
        <taxon>Selenomonadaceae</taxon>
        <taxon>Anaerovibrio</taxon>
    </lineage>
</organism>
<dbReference type="GeneID" id="96778214"/>
<gene>
    <name evidence="2" type="ORF">FYJ84_04745</name>
</gene>
<dbReference type="RefSeq" id="WP_154406459.1">
    <property type="nucleotide sequence ID" value="NZ_VUNR01000006.1"/>
</dbReference>
<evidence type="ECO:0000313" key="2">
    <source>
        <dbReference type="EMBL" id="MSU08297.1"/>
    </source>
</evidence>
<dbReference type="GO" id="GO:0000725">
    <property type="term" value="P:recombinational repair"/>
    <property type="evidence" value="ECO:0007669"/>
    <property type="project" value="TreeGrafter"/>
</dbReference>
<dbReference type="PANTHER" id="PTHR11070:SF2">
    <property type="entry name" value="ATP-DEPENDENT DNA HELICASE SRS2"/>
    <property type="match status" value="1"/>
</dbReference>
<dbReference type="GO" id="GO:0005524">
    <property type="term" value="F:ATP binding"/>
    <property type="evidence" value="ECO:0007669"/>
    <property type="project" value="InterPro"/>
</dbReference>
<proteinExistence type="predicted"/>
<dbReference type="GO" id="GO:0043138">
    <property type="term" value="F:3'-5' DNA helicase activity"/>
    <property type="evidence" value="ECO:0007669"/>
    <property type="project" value="TreeGrafter"/>
</dbReference>
<accession>A0A6I2UC29</accession>
<feature type="compositionally biased region" description="Low complexity" evidence="1">
    <location>
        <begin position="591"/>
        <end position="603"/>
    </location>
</feature>